<dbReference type="Proteomes" id="UP000183832">
    <property type="component" value="Unassembled WGS sequence"/>
</dbReference>
<protein>
    <submittedName>
        <fullName evidence="1">CLUMA_CG011628, isoform A</fullName>
    </submittedName>
</protein>
<name>A0A1J1IES5_9DIPT</name>
<accession>A0A1J1IES5</accession>
<reference evidence="1 2" key="1">
    <citation type="submission" date="2015-04" db="EMBL/GenBank/DDBJ databases">
        <authorList>
            <person name="Syromyatnikov M.Y."/>
            <person name="Popov V.N."/>
        </authorList>
    </citation>
    <scope>NUCLEOTIDE SEQUENCE [LARGE SCALE GENOMIC DNA]</scope>
</reference>
<dbReference type="EMBL" id="CVRI01000047">
    <property type="protein sequence ID" value="CRK98266.1"/>
    <property type="molecule type" value="Genomic_DNA"/>
</dbReference>
<gene>
    <name evidence="1" type="ORF">CLUMA_CG011628</name>
</gene>
<evidence type="ECO:0000313" key="1">
    <source>
        <dbReference type="EMBL" id="CRK98266.1"/>
    </source>
</evidence>
<evidence type="ECO:0000313" key="2">
    <source>
        <dbReference type="Proteomes" id="UP000183832"/>
    </source>
</evidence>
<sequence>MGLVFCQHIQNNCLSTCITKHDSLKLEALMYQHLKVLHPQTGNLQLQVPNQLIIYLSSTQDLLFSFIQEENLIRRLDVNVTIVFVVGDGIEKSKRKTVVTLIDCLCNFLETDPMMFK</sequence>
<keyword evidence="2" id="KW-1185">Reference proteome</keyword>
<dbReference type="AlphaFoldDB" id="A0A1J1IES5"/>
<proteinExistence type="predicted"/>
<organism evidence="1 2">
    <name type="scientific">Clunio marinus</name>
    <dbReference type="NCBI Taxonomy" id="568069"/>
    <lineage>
        <taxon>Eukaryota</taxon>
        <taxon>Metazoa</taxon>
        <taxon>Ecdysozoa</taxon>
        <taxon>Arthropoda</taxon>
        <taxon>Hexapoda</taxon>
        <taxon>Insecta</taxon>
        <taxon>Pterygota</taxon>
        <taxon>Neoptera</taxon>
        <taxon>Endopterygota</taxon>
        <taxon>Diptera</taxon>
        <taxon>Nematocera</taxon>
        <taxon>Chironomoidea</taxon>
        <taxon>Chironomidae</taxon>
        <taxon>Clunio</taxon>
    </lineage>
</organism>